<reference evidence="1" key="1">
    <citation type="submission" date="2020-05" db="EMBL/GenBank/DDBJ databases">
        <title>Chitinophaga laudate sp. nov., isolated from a tropical peat swamp.</title>
        <authorList>
            <person name="Goh C.B.S."/>
            <person name="Lee M.S."/>
            <person name="Parimannan S."/>
            <person name="Pasbakhsh P."/>
            <person name="Yule C.M."/>
            <person name="Rajandas H."/>
            <person name="Loke S."/>
            <person name="Croft L."/>
            <person name="Tan J.B.L."/>
        </authorList>
    </citation>
    <scope>NUCLEOTIDE SEQUENCE</scope>
    <source>
        <strain evidence="1">Mgbs1</strain>
    </source>
</reference>
<keyword evidence="2" id="KW-1185">Reference proteome</keyword>
<gene>
    <name evidence="1" type="ORF">ECE50_003685</name>
</gene>
<dbReference type="AlphaFoldDB" id="A0A433WCZ4"/>
<evidence type="ECO:0000313" key="1">
    <source>
        <dbReference type="EMBL" id="NSL85918.1"/>
    </source>
</evidence>
<organism evidence="1 2">
    <name type="scientific">Chitinophaga solisilvae</name>
    <dbReference type="NCBI Taxonomy" id="1233460"/>
    <lineage>
        <taxon>Bacteria</taxon>
        <taxon>Pseudomonadati</taxon>
        <taxon>Bacteroidota</taxon>
        <taxon>Chitinophagia</taxon>
        <taxon>Chitinophagales</taxon>
        <taxon>Chitinophagaceae</taxon>
        <taxon>Chitinophaga</taxon>
    </lineage>
</organism>
<name>A0A433WCZ4_9BACT</name>
<comment type="caution">
    <text evidence="1">The sequence shown here is derived from an EMBL/GenBank/DDBJ whole genome shotgun (WGS) entry which is preliminary data.</text>
</comment>
<proteinExistence type="predicted"/>
<accession>A0A433WCZ4</accession>
<dbReference type="Proteomes" id="UP000281028">
    <property type="component" value="Unassembled WGS sequence"/>
</dbReference>
<dbReference type="OrthoDB" id="956932at2"/>
<protein>
    <submittedName>
        <fullName evidence="1">Uncharacterized protein</fullName>
    </submittedName>
</protein>
<dbReference type="PROSITE" id="PS51257">
    <property type="entry name" value="PROKAR_LIPOPROTEIN"/>
    <property type="match status" value="1"/>
</dbReference>
<dbReference type="EMBL" id="RIAR02000001">
    <property type="protein sequence ID" value="NSL85918.1"/>
    <property type="molecule type" value="Genomic_DNA"/>
</dbReference>
<evidence type="ECO:0000313" key="2">
    <source>
        <dbReference type="Proteomes" id="UP000281028"/>
    </source>
</evidence>
<sequence>MKSIFRSCLMLAVAGLLFSGCKKGDTGPEGPAGAANVIYTSWVATSTWVASTTSVGAGKKTYYFDIAAAKVTQEIVDKGTVLVYMKFIADPDGEGIAKLLPSIYYNIGGAGTQYRFQYGLFPGKVRIIADVLPTGIPSESNMVRYLIIPGGVPNARVAGRDYTKMTYEEVCRLYNIPL</sequence>